<reference evidence="1 2" key="1">
    <citation type="submission" date="2014-06" db="EMBL/GenBank/DDBJ databases">
        <authorList>
            <person name="Swart Estienne"/>
        </authorList>
    </citation>
    <scope>NUCLEOTIDE SEQUENCE [LARGE SCALE GENOMIC DNA]</scope>
    <source>
        <strain evidence="1 2">130c</strain>
    </source>
</reference>
<dbReference type="Proteomes" id="UP000039865">
    <property type="component" value="Unassembled WGS sequence"/>
</dbReference>
<dbReference type="AlphaFoldDB" id="A0A078AH00"/>
<name>A0A078AH00_STYLE</name>
<protein>
    <submittedName>
        <fullName evidence="1">Uncharacterized protein</fullName>
    </submittedName>
</protein>
<evidence type="ECO:0000313" key="2">
    <source>
        <dbReference type="Proteomes" id="UP000039865"/>
    </source>
</evidence>
<dbReference type="InParanoid" id="A0A078AH00"/>
<gene>
    <name evidence="1" type="primary">Contig6795.g7268</name>
    <name evidence="1" type="ORF">STYLEM_9801</name>
</gene>
<keyword evidence="2" id="KW-1185">Reference proteome</keyword>
<proteinExistence type="predicted"/>
<organism evidence="1 2">
    <name type="scientific">Stylonychia lemnae</name>
    <name type="common">Ciliate</name>
    <dbReference type="NCBI Taxonomy" id="5949"/>
    <lineage>
        <taxon>Eukaryota</taxon>
        <taxon>Sar</taxon>
        <taxon>Alveolata</taxon>
        <taxon>Ciliophora</taxon>
        <taxon>Intramacronucleata</taxon>
        <taxon>Spirotrichea</taxon>
        <taxon>Stichotrichia</taxon>
        <taxon>Sporadotrichida</taxon>
        <taxon>Oxytrichidae</taxon>
        <taxon>Stylonychinae</taxon>
        <taxon>Stylonychia</taxon>
    </lineage>
</organism>
<evidence type="ECO:0000313" key="1">
    <source>
        <dbReference type="EMBL" id="CDW80797.1"/>
    </source>
</evidence>
<accession>A0A078AH00</accession>
<dbReference type="EMBL" id="CCKQ01009319">
    <property type="protein sequence ID" value="CDW80797.1"/>
    <property type="molecule type" value="Genomic_DNA"/>
</dbReference>
<sequence>MISRRLQSISSIYVTSVLKLDKEASASHFVNEGIEVRHPLSKLLYLNTQICISIGLCLSKQISGEIQKSFDMLEQQAYEVCAIWMDSIEEIGSNLVSIAVHRPNLSLLIEYKKEMTSCVV</sequence>